<keyword evidence="19" id="KW-1185">Reference proteome</keyword>
<dbReference type="GO" id="GO:0006508">
    <property type="term" value="P:proteolysis"/>
    <property type="evidence" value="ECO:0007669"/>
    <property type="project" value="UniProtKB-KW"/>
</dbReference>
<dbReference type="PANTHER" id="PTHR23422">
    <property type="entry name" value="DIPEPTIDYL PEPTIDASE III-RELATED"/>
    <property type="match status" value="1"/>
</dbReference>
<dbReference type="EMBL" id="PUHQ01000058">
    <property type="protein sequence ID" value="KAG0659062.1"/>
    <property type="molecule type" value="Genomic_DNA"/>
</dbReference>
<evidence type="ECO:0000256" key="3">
    <source>
        <dbReference type="ARBA" id="ARBA00010200"/>
    </source>
</evidence>
<comment type="catalytic activity">
    <reaction evidence="1 15">
        <text>Release of an N-terminal dipeptide from a peptide comprising four or more residues, with broad specificity. Also acts on dipeptidyl 2-naphthylamides.</text>
        <dbReference type="EC" id="3.4.14.4"/>
    </reaction>
</comment>
<evidence type="ECO:0000256" key="11">
    <source>
        <dbReference type="ARBA" id="ARBA00022833"/>
    </source>
</evidence>
<dbReference type="Proteomes" id="UP000777482">
    <property type="component" value="Unassembled WGS sequence"/>
</dbReference>
<protein>
    <recommendedName>
        <fullName evidence="5 15">Dipeptidyl peptidase 3</fullName>
        <ecNumber evidence="4 15">3.4.14.4</ecNumber>
    </recommendedName>
    <alternativeName>
        <fullName evidence="13 15">Dipeptidyl aminopeptidase III</fullName>
    </alternativeName>
    <alternativeName>
        <fullName evidence="14 15">Dipeptidyl peptidase III</fullName>
    </alternativeName>
</protein>
<evidence type="ECO:0000256" key="5">
    <source>
        <dbReference type="ARBA" id="ARBA00014713"/>
    </source>
</evidence>
<gene>
    <name evidence="18" type="ORF">C6P46_005358</name>
</gene>
<reference evidence="18 19" key="1">
    <citation type="submission" date="2020-11" db="EMBL/GenBank/DDBJ databases">
        <title>Kefir isolates.</title>
        <authorList>
            <person name="Marcisauskas S."/>
            <person name="Kim Y."/>
            <person name="Blasche S."/>
        </authorList>
    </citation>
    <scope>NUCLEOTIDE SEQUENCE [LARGE SCALE GENOMIC DNA]</scope>
    <source>
        <strain evidence="18 19">KR</strain>
    </source>
</reference>
<dbReference type="GO" id="GO:0005737">
    <property type="term" value="C:cytoplasm"/>
    <property type="evidence" value="ECO:0007669"/>
    <property type="project" value="UniProtKB-SubCell"/>
</dbReference>
<feature type="binding site" evidence="17">
    <location>
        <position position="454"/>
    </location>
    <ligand>
        <name>Zn(2+)</name>
        <dbReference type="ChEBI" id="CHEBI:29105"/>
        <note>catalytic</note>
    </ligand>
</feature>
<evidence type="ECO:0000313" key="19">
    <source>
        <dbReference type="Proteomes" id="UP000777482"/>
    </source>
</evidence>
<evidence type="ECO:0000256" key="15">
    <source>
        <dbReference type="PIRNR" id="PIRNR007828"/>
    </source>
</evidence>
<comment type="cofactor">
    <cofactor evidence="15 17">
        <name>Zn(2+)</name>
        <dbReference type="ChEBI" id="CHEBI:29105"/>
    </cofactor>
    <text evidence="15 17">Binds 1 zinc ion per subunit.</text>
</comment>
<evidence type="ECO:0000256" key="10">
    <source>
        <dbReference type="ARBA" id="ARBA00022801"/>
    </source>
</evidence>
<dbReference type="GO" id="GO:0008239">
    <property type="term" value="F:dipeptidyl-peptidase activity"/>
    <property type="evidence" value="ECO:0007669"/>
    <property type="project" value="UniProtKB-UniRule"/>
</dbReference>
<dbReference type="AlphaFoldDB" id="A0A9P6W0S7"/>
<evidence type="ECO:0000313" key="18">
    <source>
        <dbReference type="EMBL" id="KAG0659062.1"/>
    </source>
</evidence>
<evidence type="ECO:0000256" key="8">
    <source>
        <dbReference type="ARBA" id="ARBA00022670"/>
    </source>
</evidence>
<comment type="similarity">
    <text evidence="3 15">Belongs to the peptidase M49 family.</text>
</comment>
<keyword evidence="10 15" id="KW-0378">Hydrolase</keyword>
<dbReference type="FunFam" id="3.30.540.30:FF:000001">
    <property type="entry name" value="Dipeptidyl peptidase 3"/>
    <property type="match status" value="1"/>
</dbReference>
<keyword evidence="12 15" id="KW-0482">Metalloprotease</keyword>
<dbReference type="EC" id="3.4.14.4" evidence="4 15"/>
<organism evidence="18 19">
    <name type="scientific">Rhodotorula mucilaginosa</name>
    <name type="common">Yeast</name>
    <name type="synonym">Rhodotorula rubra</name>
    <dbReference type="NCBI Taxonomy" id="5537"/>
    <lineage>
        <taxon>Eukaryota</taxon>
        <taxon>Fungi</taxon>
        <taxon>Dikarya</taxon>
        <taxon>Basidiomycota</taxon>
        <taxon>Pucciniomycotina</taxon>
        <taxon>Microbotryomycetes</taxon>
        <taxon>Sporidiobolales</taxon>
        <taxon>Sporidiobolaceae</taxon>
        <taxon>Rhodotorula</taxon>
    </lineage>
</organism>
<dbReference type="InterPro" id="IPR005317">
    <property type="entry name" value="Dipeptidyl-peptase3"/>
</dbReference>
<evidence type="ECO:0000256" key="17">
    <source>
        <dbReference type="PIRSR" id="PIRSR007828-2"/>
    </source>
</evidence>
<proteinExistence type="inferred from homology"/>
<comment type="caution">
    <text evidence="18">The sequence shown here is derived from an EMBL/GenBank/DDBJ whole genome shotgun (WGS) entry which is preliminary data.</text>
</comment>
<keyword evidence="6 15" id="KW-0031">Aminopeptidase</keyword>
<dbReference type="FunFam" id="3.30.540.30:FF:000002">
    <property type="entry name" value="Dipeptidyl peptidase 3"/>
    <property type="match status" value="1"/>
</dbReference>
<evidence type="ECO:0000256" key="13">
    <source>
        <dbReference type="ARBA" id="ARBA00031288"/>
    </source>
</evidence>
<keyword evidence="7 15" id="KW-0963">Cytoplasm</keyword>
<comment type="subcellular location">
    <subcellularLocation>
        <location evidence="2">Cytoplasm</location>
    </subcellularLocation>
</comment>
<keyword evidence="11 15" id="KW-0862">Zinc</keyword>
<evidence type="ECO:0000256" key="12">
    <source>
        <dbReference type="ARBA" id="ARBA00023049"/>
    </source>
</evidence>
<feature type="binding site" evidence="17">
    <location>
        <position position="459"/>
    </location>
    <ligand>
        <name>Zn(2+)</name>
        <dbReference type="ChEBI" id="CHEBI:29105"/>
        <note>catalytic</note>
    </ligand>
</feature>
<evidence type="ECO:0000256" key="2">
    <source>
        <dbReference type="ARBA" id="ARBA00004496"/>
    </source>
</evidence>
<keyword evidence="9 15" id="KW-0479">Metal-binding</keyword>
<feature type="active site" evidence="16">
    <location>
        <position position="455"/>
    </location>
</feature>
<evidence type="ECO:0000256" key="16">
    <source>
        <dbReference type="PIRSR" id="PIRSR007828-1"/>
    </source>
</evidence>
<dbReference type="GO" id="GO:0004177">
    <property type="term" value="F:aminopeptidase activity"/>
    <property type="evidence" value="ECO:0007669"/>
    <property type="project" value="UniProtKB-KW"/>
</dbReference>
<feature type="binding site" evidence="17">
    <location>
        <position position="512"/>
    </location>
    <ligand>
        <name>Zn(2+)</name>
        <dbReference type="ChEBI" id="CHEBI:29105"/>
        <note>catalytic</note>
    </ligand>
</feature>
<dbReference type="PANTHER" id="PTHR23422:SF11">
    <property type="entry name" value="DIPEPTIDYL PEPTIDASE 3"/>
    <property type="match status" value="1"/>
</dbReference>
<dbReference type="Pfam" id="PF03571">
    <property type="entry name" value="Peptidase_M49"/>
    <property type="match status" value="1"/>
</dbReference>
<dbReference type="InterPro" id="IPR039461">
    <property type="entry name" value="Peptidase_M49"/>
</dbReference>
<evidence type="ECO:0000256" key="7">
    <source>
        <dbReference type="ARBA" id="ARBA00022490"/>
    </source>
</evidence>
<keyword evidence="8 15" id="KW-0645">Protease</keyword>
<dbReference type="OrthoDB" id="4694525at2759"/>
<sequence length="708" mass="78134">MATAAAAVNKERFLADKAQGLPVCSLNIADSFKQLTQREKSYAHYMSAASWAGARIIMRQTTPQAEKLFNLLIATFSAAQSSEPAKLAALEQLKSKSGVSDAEWADVLAYSAQVLSNLANFRSFGATKFVPRVSQEAFEAVVKASERADLAVPLWNELKEEIYALEPEAALSIGKPSAGHVSAYYPSSPAPSDEQVDEVQALCDAAGISTLNTRLSRESDSQLVLHIAAASSLPASWPKSLKSDKLGFEVRLETGDCADALEKINAALIKAKEFARDENQVKMLDKYVESFETGDIEAHKDASRHWVKDVGPVVETYIGFIESYVDPFGARAEFEGFVAVVNKEQSRKYNTLVDRAPELIEDLPWGKDYEVPEFKRPDFTSLEIISFATGGIPAGINIPNYHDVREQDGFKNVSLQNILSAKAANEPTTFIAPEEVEQYKKWEDRAFSVQVANHELLGHGTGRLFQEQADGSKNFDPEKTINPLTGKPITSWYKPGETYGSRIGPVSSSMEECRAESVALYLASNRDIASIFGLTSRQDQDDLAYYTFVVMACAGVRALEWFDPATGRHGQAHMEARLGITNWMLDHGLGRVEYVEGKEGELVDAFVRLDRQAVLEKGKEVMGKLLVELQVRKSTGDGAGATEFYKKLTKPKDDWVSKLRPLVLAKKLPRKVFVQPNTRVHPQSGEVELVEYPTTVEGVIQSFVERAL</sequence>
<evidence type="ECO:0000256" key="6">
    <source>
        <dbReference type="ARBA" id="ARBA00022438"/>
    </source>
</evidence>
<dbReference type="GO" id="GO:0008235">
    <property type="term" value="F:metalloexopeptidase activity"/>
    <property type="evidence" value="ECO:0007669"/>
    <property type="project" value="InterPro"/>
</dbReference>
<evidence type="ECO:0000256" key="9">
    <source>
        <dbReference type="ARBA" id="ARBA00022723"/>
    </source>
</evidence>
<dbReference type="Gene3D" id="3.30.540.30">
    <property type="match status" value="3"/>
</dbReference>
<accession>A0A9P6W0S7</accession>
<evidence type="ECO:0000256" key="1">
    <source>
        <dbReference type="ARBA" id="ARBA00001336"/>
    </source>
</evidence>
<evidence type="ECO:0000256" key="14">
    <source>
        <dbReference type="ARBA" id="ARBA00032119"/>
    </source>
</evidence>
<name>A0A9P6W0S7_RHOMI</name>
<dbReference type="GO" id="GO:0046872">
    <property type="term" value="F:metal ion binding"/>
    <property type="evidence" value="ECO:0007669"/>
    <property type="project" value="UniProtKB-KW"/>
</dbReference>
<dbReference type="PIRSF" id="PIRSF007828">
    <property type="entry name" value="Dipeptidyl-peptidase_III"/>
    <property type="match status" value="1"/>
</dbReference>
<evidence type="ECO:0000256" key="4">
    <source>
        <dbReference type="ARBA" id="ARBA00012063"/>
    </source>
</evidence>